<dbReference type="AlphaFoldDB" id="A0A0A9GW57"/>
<organism evidence="1">
    <name type="scientific">Arundo donax</name>
    <name type="common">Giant reed</name>
    <name type="synonym">Donax arundinaceus</name>
    <dbReference type="NCBI Taxonomy" id="35708"/>
    <lineage>
        <taxon>Eukaryota</taxon>
        <taxon>Viridiplantae</taxon>
        <taxon>Streptophyta</taxon>
        <taxon>Embryophyta</taxon>
        <taxon>Tracheophyta</taxon>
        <taxon>Spermatophyta</taxon>
        <taxon>Magnoliopsida</taxon>
        <taxon>Liliopsida</taxon>
        <taxon>Poales</taxon>
        <taxon>Poaceae</taxon>
        <taxon>PACMAD clade</taxon>
        <taxon>Arundinoideae</taxon>
        <taxon>Arundineae</taxon>
        <taxon>Arundo</taxon>
    </lineage>
</organism>
<reference evidence="1" key="1">
    <citation type="submission" date="2014-09" db="EMBL/GenBank/DDBJ databases">
        <authorList>
            <person name="Magalhaes I.L.F."/>
            <person name="Oliveira U."/>
            <person name="Santos F.R."/>
            <person name="Vidigal T.H.D.A."/>
            <person name="Brescovit A.D."/>
            <person name="Santos A.J."/>
        </authorList>
    </citation>
    <scope>NUCLEOTIDE SEQUENCE</scope>
    <source>
        <tissue evidence="1">Shoot tissue taken approximately 20 cm above the soil surface</tissue>
    </source>
</reference>
<evidence type="ECO:0000313" key="1">
    <source>
        <dbReference type="EMBL" id="JAE24833.1"/>
    </source>
</evidence>
<name>A0A0A9GW57_ARUDO</name>
<accession>A0A0A9GW57</accession>
<reference evidence="1" key="2">
    <citation type="journal article" date="2015" name="Data Brief">
        <title>Shoot transcriptome of the giant reed, Arundo donax.</title>
        <authorList>
            <person name="Barrero R.A."/>
            <person name="Guerrero F.D."/>
            <person name="Moolhuijzen P."/>
            <person name="Goolsby J.A."/>
            <person name="Tidwell J."/>
            <person name="Bellgard S.E."/>
            <person name="Bellgard M.I."/>
        </authorList>
    </citation>
    <scope>NUCLEOTIDE SEQUENCE</scope>
    <source>
        <tissue evidence="1">Shoot tissue taken approximately 20 cm above the soil surface</tissue>
    </source>
</reference>
<proteinExistence type="predicted"/>
<sequence>MEVYFWPCWTKGSRGSSMEDILELGLLQLAVLRLGSHHFISMVVLLRPKQWK</sequence>
<dbReference type="EMBL" id="GBRH01173063">
    <property type="protein sequence ID" value="JAE24833.1"/>
    <property type="molecule type" value="Transcribed_RNA"/>
</dbReference>
<protein>
    <submittedName>
        <fullName evidence="1">Uncharacterized protein</fullName>
    </submittedName>
</protein>